<evidence type="ECO:0000256" key="2">
    <source>
        <dbReference type="ARBA" id="ARBA00022723"/>
    </source>
</evidence>
<dbReference type="EMBL" id="BPVZ01000068">
    <property type="protein sequence ID" value="GKV25198.1"/>
    <property type="molecule type" value="Genomic_DNA"/>
</dbReference>
<gene>
    <name evidence="12" type="ORF">SLEP1_g34668</name>
</gene>
<proteinExistence type="predicted"/>
<dbReference type="GO" id="GO:0008270">
    <property type="term" value="F:zinc ion binding"/>
    <property type="evidence" value="ECO:0007669"/>
    <property type="project" value="UniProtKB-KW"/>
</dbReference>
<feature type="region of interest" description="Disordered" evidence="10">
    <location>
        <begin position="1"/>
        <end position="21"/>
    </location>
</feature>
<dbReference type="FunFam" id="4.10.1100.10:FF:000001">
    <property type="entry name" value="Squamosa promoter-binding-like protein 14"/>
    <property type="match status" value="1"/>
</dbReference>
<dbReference type="InterPro" id="IPR044817">
    <property type="entry name" value="SBP-like"/>
</dbReference>
<dbReference type="Gene3D" id="4.10.1100.10">
    <property type="entry name" value="Transcription factor, SBP-box domain"/>
    <property type="match status" value="1"/>
</dbReference>
<keyword evidence="3 9" id="KW-0863">Zinc-finger</keyword>
<feature type="domain" description="SBP-type" evidence="11">
    <location>
        <begin position="173"/>
        <end position="250"/>
    </location>
</feature>
<evidence type="ECO:0000256" key="7">
    <source>
        <dbReference type="ARBA" id="ARBA00023163"/>
    </source>
</evidence>
<evidence type="ECO:0000313" key="13">
    <source>
        <dbReference type="Proteomes" id="UP001054252"/>
    </source>
</evidence>
<dbReference type="GO" id="GO:0003677">
    <property type="term" value="F:DNA binding"/>
    <property type="evidence" value="ECO:0007669"/>
    <property type="project" value="UniProtKB-KW"/>
</dbReference>
<keyword evidence="8" id="KW-0539">Nucleus</keyword>
<dbReference type="InterPro" id="IPR036893">
    <property type="entry name" value="SBP_sf"/>
</dbReference>
<evidence type="ECO:0000256" key="8">
    <source>
        <dbReference type="ARBA" id="ARBA00023242"/>
    </source>
</evidence>
<name>A0AAV5KKS9_9ROSI</name>
<organism evidence="12 13">
    <name type="scientific">Rubroshorea leprosula</name>
    <dbReference type="NCBI Taxonomy" id="152421"/>
    <lineage>
        <taxon>Eukaryota</taxon>
        <taxon>Viridiplantae</taxon>
        <taxon>Streptophyta</taxon>
        <taxon>Embryophyta</taxon>
        <taxon>Tracheophyta</taxon>
        <taxon>Spermatophyta</taxon>
        <taxon>Magnoliopsida</taxon>
        <taxon>eudicotyledons</taxon>
        <taxon>Gunneridae</taxon>
        <taxon>Pentapetalae</taxon>
        <taxon>rosids</taxon>
        <taxon>malvids</taxon>
        <taxon>Malvales</taxon>
        <taxon>Dipterocarpaceae</taxon>
        <taxon>Rubroshorea</taxon>
    </lineage>
</organism>
<evidence type="ECO:0000256" key="3">
    <source>
        <dbReference type="ARBA" id="ARBA00022771"/>
    </source>
</evidence>
<evidence type="ECO:0000256" key="6">
    <source>
        <dbReference type="ARBA" id="ARBA00023125"/>
    </source>
</evidence>
<keyword evidence="4" id="KW-0862">Zinc</keyword>
<evidence type="ECO:0000256" key="4">
    <source>
        <dbReference type="ARBA" id="ARBA00022833"/>
    </source>
</evidence>
<keyword evidence="7" id="KW-0804">Transcription</keyword>
<comment type="subcellular location">
    <subcellularLocation>
        <location evidence="1">Nucleus</location>
    </subcellularLocation>
</comment>
<dbReference type="PANTHER" id="PTHR31251">
    <property type="entry name" value="SQUAMOSA PROMOTER-BINDING-LIKE PROTEIN 4"/>
    <property type="match status" value="1"/>
</dbReference>
<evidence type="ECO:0000256" key="1">
    <source>
        <dbReference type="ARBA" id="ARBA00004123"/>
    </source>
</evidence>
<comment type="caution">
    <text evidence="12">The sequence shown here is derived from an EMBL/GenBank/DDBJ whole genome shotgun (WGS) entry which is preliminary data.</text>
</comment>
<dbReference type="SUPFAM" id="SSF103612">
    <property type="entry name" value="SBT domain"/>
    <property type="match status" value="1"/>
</dbReference>
<evidence type="ECO:0000313" key="12">
    <source>
        <dbReference type="EMBL" id="GKV25198.1"/>
    </source>
</evidence>
<dbReference type="Proteomes" id="UP001054252">
    <property type="component" value="Unassembled WGS sequence"/>
</dbReference>
<dbReference type="PANTHER" id="PTHR31251:SF160">
    <property type="entry name" value="SBP-TYPE DOMAIN-CONTAINING PROTEIN"/>
    <property type="match status" value="1"/>
</dbReference>
<dbReference type="GO" id="GO:0005634">
    <property type="term" value="C:nucleus"/>
    <property type="evidence" value="ECO:0007669"/>
    <property type="project" value="UniProtKB-SubCell"/>
</dbReference>
<dbReference type="InterPro" id="IPR004333">
    <property type="entry name" value="SBP_dom"/>
</dbReference>
<dbReference type="Pfam" id="PF03110">
    <property type="entry name" value="SBP"/>
    <property type="match status" value="1"/>
</dbReference>
<keyword evidence="13" id="KW-1185">Reference proteome</keyword>
<protein>
    <recommendedName>
        <fullName evidence="11">SBP-type domain-containing protein</fullName>
    </recommendedName>
</protein>
<evidence type="ECO:0000256" key="10">
    <source>
        <dbReference type="SAM" id="MobiDB-lite"/>
    </source>
</evidence>
<dbReference type="AlphaFoldDB" id="A0AAV5KKS9"/>
<keyword evidence="6" id="KW-0238">DNA-binding</keyword>
<reference evidence="12 13" key="1">
    <citation type="journal article" date="2021" name="Commun. Biol.">
        <title>The genome of Shorea leprosula (Dipterocarpaceae) highlights the ecological relevance of drought in aseasonal tropical rainforests.</title>
        <authorList>
            <person name="Ng K.K.S."/>
            <person name="Kobayashi M.J."/>
            <person name="Fawcett J.A."/>
            <person name="Hatakeyama M."/>
            <person name="Paape T."/>
            <person name="Ng C.H."/>
            <person name="Ang C.C."/>
            <person name="Tnah L.H."/>
            <person name="Lee C.T."/>
            <person name="Nishiyama T."/>
            <person name="Sese J."/>
            <person name="O'Brien M.J."/>
            <person name="Copetti D."/>
            <person name="Mohd Noor M.I."/>
            <person name="Ong R.C."/>
            <person name="Putra M."/>
            <person name="Sireger I.Z."/>
            <person name="Indrioko S."/>
            <person name="Kosugi Y."/>
            <person name="Izuno A."/>
            <person name="Isagi Y."/>
            <person name="Lee S.L."/>
            <person name="Shimizu K.K."/>
        </authorList>
    </citation>
    <scope>NUCLEOTIDE SEQUENCE [LARGE SCALE GENOMIC DNA]</scope>
    <source>
        <strain evidence="12">214</strain>
    </source>
</reference>
<evidence type="ECO:0000256" key="9">
    <source>
        <dbReference type="PROSITE-ProRule" id="PRU00470"/>
    </source>
</evidence>
<keyword evidence="5" id="KW-0805">Transcription regulation</keyword>
<sequence>MESWSYVSGEKGFLSDSRLSPSDSFARSKSAMMNWELKGPYSFGNNLFISGQQATENHSFGVLSYGEPVGKQLTNDSVGEVLSSRVSGGSAVNPIMGTLNYLSGEDESSSKLSSSVVDSYRRDSSLIDLKLGRFADHRDDQNFNFPKGGPILSSSESSTPHKRVRATGLNSHTAYCQVYGCNKDLSSLKDYYKRHKVCEIHSKTAKVIVNGMEQRFCQQCSRFHLLAEFDDGKRSCRKRLAGHNERRRKPQVGFHSGRTGRLLQSYNDSKFHGTMLTTTSFICQDLLPNGLLHPDKYVMNDWCKRIKAEEGTGYGPLPAIPMANGHFHSKSLFPPSDFVKPFPPFHDNVGLTSNGIILTENSGRYSHEFGDPNSVSQAPFQYTALESEDFNVFNTASNIQGLSGISDSGCALSLLSSQSQNSSSHSSGIPLARPLVVPTSHTHYSMSQVSEKLIGVTSQASTSALSNKISSSGMNSTEKSHSGPILISNDSEAANFDIAVGIYQGSEFVNAKNPLSCEEGPTIDLLQLSSQLQQVHQRQSLEGSRKMMLSSAFGSHKSSAY</sequence>
<keyword evidence="2" id="KW-0479">Metal-binding</keyword>
<evidence type="ECO:0000256" key="5">
    <source>
        <dbReference type="ARBA" id="ARBA00023015"/>
    </source>
</evidence>
<evidence type="ECO:0000259" key="11">
    <source>
        <dbReference type="PROSITE" id="PS51141"/>
    </source>
</evidence>
<accession>A0AAV5KKS9</accession>
<dbReference type="PROSITE" id="PS51141">
    <property type="entry name" value="ZF_SBP"/>
    <property type="match status" value="1"/>
</dbReference>